<evidence type="ECO:0000313" key="2">
    <source>
        <dbReference type="Proteomes" id="UP001166784"/>
    </source>
</evidence>
<dbReference type="RefSeq" id="WP_241060393.1">
    <property type="nucleotide sequence ID" value="NZ_JAKWJU010000002.1"/>
</dbReference>
<evidence type="ECO:0000313" key="1">
    <source>
        <dbReference type="EMBL" id="MCH6161767.1"/>
    </source>
</evidence>
<reference evidence="1" key="2">
    <citation type="journal article" date="2023" name="Int. J. Syst. Evol. Microbiol.">
        <title>Streptomyces marispadix sp. nov., isolated from marine beach sediment of the Northern Coast of Portugal.</title>
        <authorList>
            <person name="dos Santos J.D.N."/>
            <person name="Vitorino I.R."/>
            <person name="Kallscheuer N."/>
            <person name="Srivastava A."/>
            <person name="Krautwurst S."/>
            <person name="Marz M."/>
            <person name="Jogler C."/>
            <person name="Lobo Da Cunha A."/>
            <person name="Catita J."/>
            <person name="Goncalves H."/>
            <person name="Gonzalez I."/>
            <person name="Reyes F."/>
            <person name="Lage O.M."/>
        </authorList>
    </citation>
    <scope>NUCLEOTIDE SEQUENCE</scope>
    <source>
        <strain evidence="1">M600PL45_2</strain>
    </source>
</reference>
<dbReference type="EMBL" id="JAKWJU010000002">
    <property type="protein sequence ID" value="MCH6161767.1"/>
    <property type="molecule type" value="Genomic_DNA"/>
</dbReference>
<reference evidence="1" key="1">
    <citation type="submission" date="2022-03" db="EMBL/GenBank/DDBJ databases">
        <authorList>
            <person name="Santos J.D.N."/>
            <person name="Kallscheuer N."/>
            <person name="Jogler C."/>
            <person name="Lage O.M."/>
        </authorList>
    </citation>
    <scope>NUCLEOTIDE SEQUENCE</scope>
    <source>
        <strain evidence="1">M600PL45_2</strain>
    </source>
</reference>
<comment type="caution">
    <text evidence="1">The sequence shown here is derived from an EMBL/GenBank/DDBJ whole genome shotgun (WGS) entry which is preliminary data.</text>
</comment>
<name>A0ABS9SZU1_9ACTN</name>
<keyword evidence="2" id="KW-1185">Reference proteome</keyword>
<protein>
    <recommendedName>
        <fullName evidence="3">Transposase</fullName>
    </recommendedName>
</protein>
<evidence type="ECO:0008006" key="3">
    <source>
        <dbReference type="Google" id="ProtNLM"/>
    </source>
</evidence>
<gene>
    <name evidence="1" type="ORF">MMA15_15635</name>
</gene>
<dbReference type="Proteomes" id="UP001166784">
    <property type="component" value="Unassembled WGS sequence"/>
</dbReference>
<organism evidence="1 2">
    <name type="scientific">Streptomyces marispadix</name>
    <dbReference type="NCBI Taxonomy" id="2922868"/>
    <lineage>
        <taxon>Bacteria</taxon>
        <taxon>Bacillati</taxon>
        <taxon>Actinomycetota</taxon>
        <taxon>Actinomycetes</taxon>
        <taxon>Kitasatosporales</taxon>
        <taxon>Streptomycetaceae</taxon>
        <taxon>Streptomyces</taxon>
    </lineage>
</organism>
<sequence length="62" mass="7273">MGWTHDYRDLARDRSGRRGLLPGQRMWRLLPDRLGEGVEPGIPQLLGRRARWFGARLRHPRG</sequence>
<proteinExistence type="predicted"/>
<accession>A0ABS9SZU1</accession>